<dbReference type="Pfam" id="PF01739">
    <property type="entry name" value="CheR"/>
    <property type="match status" value="1"/>
</dbReference>
<dbReference type="SUPFAM" id="SSF53335">
    <property type="entry name" value="S-adenosyl-L-methionine-dependent methyltransferases"/>
    <property type="match status" value="1"/>
</dbReference>
<evidence type="ECO:0000259" key="6">
    <source>
        <dbReference type="PROSITE" id="PS50123"/>
    </source>
</evidence>
<dbReference type="PANTHER" id="PTHR24422">
    <property type="entry name" value="CHEMOTAXIS PROTEIN METHYLTRANSFERASE"/>
    <property type="match status" value="1"/>
</dbReference>
<keyword evidence="4 7" id="KW-0808">Transferase</keyword>
<dbReference type="InterPro" id="IPR029063">
    <property type="entry name" value="SAM-dependent_MTases_sf"/>
</dbReference>
<keyword evidence="5" id="KW-0949">S-adenosyl-L-methionine</keyword>
<dbReference type="GO" id="GO:0008983">
    <property type="term" value="F:protein-glutamate O-methyltransferase activity"/>
    <property type="evidence" value="ECO:0007669"/>
    <property type="project" value="UniProtKB-EC"/>
</dbReference>
<evidence type="ECO:0000256" key="2">
    <source>
        <dbReference type="ARBA" id="ARBA00012534"/>
    </source>
</evidence>
<evidence type="ECO:0000256" key="3">
    <source>
        <dbReference type="ARBA" id="ARBA00022603"/>
    </source>
</evidence>
<dbReference type="InterPro" id="IPR000780">
    <property type="entry name" value="CheR_MeTrfase"/>
</dbReference>
<dbReference type="InterPro" id="IPR036804">
    <property type="entry name" value="CheR_N_sf"/>
</dbReference>
<dbReference type="InterPro" id="IPR022642">
    <property type="entry name" value="CheR_C"/>
</dbReference>
<feature type="domain" description="CheR-type methyltransferase" evidence="6">
    <location>
        <begin position="5"/>
        <end position="278"/>
    </location>
</feature>
<dbReference type="AlphaFoldDB" id="A0A841JRV7"/>
<proteinExistence type="predicted"/>
<name>A0A841JRV7_9BACT</name>
<dbReference type="SUPFAM" id="SSF47757">
    <property type="entry name" value="Chemotaxis receptor methyltransferase CheR, N-terminal domain"/>
    <property type="match status" value="1"/>
</dbReference>
<dbReference type="PROSITE" id="PS50123">
    <property type="entry name" value="CHER"/>
    <property type="match status" value="1"/>
</dbReference>
<organism evidence="7 8">
    <name type="scientific">Silvibacterium bohemicum</name>
    <dbReference type="NCBI Taxonomy" id="1577686"/>
    <lineage>
        <taxon>Bacteria</taxon>
        <taxon>Pseudomonadati</taxon>
        <taxon>Acidobacteriota</taxon>
        <taxon>Terriglobia</taxon>
        <taxon>Terriglobales</taxon>
        <taxon>Acidobacteriaceae</taxon>
        <taxon>Silvibacterium</taxon>
    </lineage>
</organism>
<dbReference type="PANTHER" id="PTHR24422:SF19">
    <property type="entry name" value="CHEMOTAXIS PROTEIN METHYLTRANSFERASE"/>
    <property type="match status" value="1"/>
</dbReference>
<reference evidence="7 8" key="1">
    <citation type="submission" date="2020-08" db="EMBL/GenBank/DDBJ databases">
        <title>Genomic Encyclopedia of Type Strains, Phase IV (KMG-IV): sequencing the most valuable type-strain genomes for metagenomic binning, comparative biology and taxonomic classification.</title>
        <authorList>
            <person name="Goeker M."/>
        </authorList>
    </citation>
    <scope>NUCLEOTIDE SEQUENCE [LARGE SCALE GENOMIC DNA]</scope>
    <source>
        <strain evidence="7 8">DSM 103733</strain>
    </source>
</reference>
<dbReference type="OrthoDB" id="9816309at2"/>
<evidence type="ECO:0000256" key="4">
    <source>
        <dbReference type="ARBA" id="ARBA00022679"/>
    </source>
</evidence>
<evidence type="ECO:0000313" key="7">
    <source>
        <dbReference type="EMBL" id="MBB6144143.1"/>
    </source>
</evidence>
<gene>
    <name evidence="7" type="ORF">HNQ77_002095</name>
</gene>
<dbReference type="Gene3D" id="3.40.50.150">
    <property type="entry name" value="Vaccinia Virus protein VP39"/>
    <property type="match status" value="1"/>
</dbReference>
<evidence type="ECO:0000313" key="8">
    <source>
        <dbReference type="Proteomes" id="UP000538666"/>
    </source>
</evidence>
<dbReference type="PRINTS" id="PR00996">
    <property type="entry name" value="CHERMTFRASE"/>
</dbReference>
<comment type="catalytic activity">
    <reaction evidence="1">
        <text>L-glutamyl-[protein] + S-adenosyl-L-methionine = [protein]-L-glutamate 5-O-methyl ester + S-adenosyl-L-homocysteine</text>
        <dbReference type="Rhea" id="RHEA:24452"/>
        <dbReference type="Rhea" id="RHEA-COMP:10208"/>
        <dbReference type="Rhea" id="RHEA-COMP:10311"/>
        <dbReference type="ChEBI" id="CHEBI:29973"/>
        <dbReference type="ChEBI" id="CHEBI:57856"/>
        <dbReference type="ChEBI" id="CHEBI:59789"/>
        <dbReference type="ChEBI" id="CHEBI:82795"/>
        <dbReference type="EC" id="2.1.1.80"/>
    </reaction>
</comment>
<protein>
    <recommendedName>
        <fullName evidence="2">protein-glutamate O-methyltransferase</fullName>
        <ecNumber evidence="2">2.1.1.80</ecNumber>
    </recommendedName>
</protein>
<dbReference type="EC" id="2.1.1.80" evidence="2"/>
<dbReference type="GO" id="GO:0032259">
    <property type="term" value="P:methylation"/>
    <property type="evidence" value="ECO:0007669"/>
    <property type="project" value="UniProtKB-KW"/>
</dbReference>
<evidence type="ECO:0000256" key="1">
    <source>
        <dbReference type="ARBA" id="ARBA00001541"/>
    </source>
</evidence>
<dbReference type="Proteomes" id="UP000538666">
    <property type="component" value="Unassembled WGS sequence"/>
</dbReference>
<accession>A0A841JRV7</accession>
<sequence length="278" mass="32015">MLTNFGEEIVEIDDAHAQPILDVLKQLTGITIPVQKKMMVVFRLRKRLAELDTPLSDYVARVRHDRREQQTFINLLTTNETSFFRTLRVWKYFREQFLPEFLASKASEILRVWSAAASTGEEAGSIAMSCHDFQLSHPSFRFQVLATDVDTEVLAKAESGVYSAKTIDKLRETDPEMFRRYFKENRDGLHEIDAQLKSKIKFATHNLMESPRLLAPQHIVFLRNVLIYFREQEQMTILKQIGSTMAPGTILILGESESISALETPFAFVQPQIYRKLA</sequence>
<comment type="caution">
    <text evidence="7">The sequence shown here is derived from an EMBL/GenBank/DDBJ whole genome shotgun (WGS) entry which is preliminary data.</text>
</comment>
<dbReference type="Gene3D" id="1.10.155.10">
    <property type="entry name" value="Chemotaxis receptor methyltransferase CheR, N-terminal domain"/>
    <property type="match status" value="1"/>
</dbReference>
<dbReference type="EMBL" id="JACHEK010000004">
    <property type="protein sequence ID" value="MBB6144143.1"/>
    <property type="molecule type" value="Genomic_DNA"/>
</dbReference>
<evidence type="ECO:0000256" key="5">
    <source>
        <dbReference type="ARBA" id="ARBA00022691"/>
    </source>
</evidence>
<dbReference type="InterPro" id="IPR050903">
    <property type="entry name" value="Bact_Chemotaxis_MeTrfase"/>
</dbReference>
<keyword evidence="3 7" id="KW-0489">Methyltransferase</keyword>
<dbReference type="RefSeq" id="WP_082125430.1">
    <property type="nucleotide sequence ID" value="NZ_JACHEK010000004.1"/>
</dbReference>
<keyword evidence="8" id="KW-1185">Reference proteome</keyword>
<dbReference type="SMART" id="SM00138">
    <property type="entry name" value="MeTrc"/>
    <property type="match status" value="1"/>
</dbReference>